<gene>
    <name evidence="8" type="ORF">DI632_12770</name>
</gene>
<keyword evidence="3" id="KW-0378">Hydrolase</keyword>
<keyword evidence="2 5" id="KW-0479">Metal-binding</keyword>
<proteinExistence type="inferred from homology"/>
<dbReference type="Pfam" id="PF00557">
    <property type="entry name" value="Peptidase_M24"/>
    <property type="match status" value="1"/>
</dbReference>
<organism evidence="8 9">
    <name type="scientific">Sphingomonas hengshuiensis</name>
    <dbReference type="NCBI Taxonomy" id="1609977"/>
    <lineage>
        <taxon>Bacteria</taxon>
        <taxon>Pseudomonadati</taxon>
        <taxon>Pseudomonadota</taxon>
        <taxon>Alphaproteobacteria</taxon>
        <taxon>Sphingomonadales</taxon>
        <taxon>Sphingomonadaceae</taxon>
        <taxon>Sphingomonas</taxon>
    </lineage>
</organism>
<dbReference type="SUPFAM" id="SSF53092">
    <property type="entry name" value="Creatinase/prolidase N-terminal domain"/>
    <property type="match status" value="1"/>
</dbReference>
<keyword evidence="1" id="KW-0645">Protease</keyword>
<dbReference type="InterPro" id="IPR000587">
    <property type="entry name" value="Creatinase_N"/>
</dbReference>
<dbReference type="GO" id="GO:0046872">
    <property type="term" value="F:metal ion binding"/>
    <property type="evidence" value="ECO:0007669"/>
    <property type="project" value="UniProtKB-KW"/>
</dbReference>
<comment type="caution">
    <text evidence="8">The sequence shown here is derived from an EMBL/GenBank/DDBJ whole genome shotgun (WGS) entry which is preliminary data.</text>
</comment>
<sequence>MTIGGSTAATELAALAPWATPAPPITATERDARIERARALTEAAGADALLVHTGASLDYFMGIPWGPSERMVALLLPVTGPPRIVCPAFERGTLEADLTIAADLLLWEEDEDPTALVRDALPAGGRLAVDPLLPFAWGQKLARHGLSLLDGAPAIDGCRMVKSPAELALLQQAKDMTLAVQAAAARILRPGILASEVVRFIDDAHRAVGGGGSFFCIVQFGRATAFPHGLPGDRALAEGELVLVDTGCRVGGYHSDITRTYAFGAVADEVRAIWDIEHAAQAAAFAAAAPGVPCEAVDAAARAVLVREGLGPDYRLPGLPHRTGHGIGLSIHEPAWLVRGDTTPLRAGMCFSNEPMIVVPDRFGIRLEDHFHVTDTGARWFTQPQPSIDRPFG</sequence>
<evidence type="ECO:0000313" key="8">
    <source>
        <dbReference type="EMBL" id="PZO74691.1"/>
    </source>
</evidence>
<dbReference type="InterPro" id="IPR029149">
    <property type="entry name" value="Creatin/AminoP/Spt16_N"/>
</dbReference>
<dbReference type="InterPro" id="IPR000994">
    <property type="entry name" value="Pept_M24"/>
</dbReference>
<dbReference type="SUPFAM" id="SSF55920">
    <property type="entry name" value="Creatinase/aminopeptidase"/>
    <property type="match status" value="1"/>
</dbReference>
<reference evidence="8 9" key="1">
    <citation type="submission" date="2017-08" db="EMBL/GenBank/DDBJ databases">
        <title>Infants hospitalized years apart are colonized by the same room-sourced microbial strains.</title>
        <authorList>
            <person name="Brooks B."/>
            <person name="Olm M.R."/>
            <person name="Firek B.A."/>
            <person name="Baker R."/>
            <person name="Thomas B.C."/>
            <person name="Morowitz M.J."/>
            <person name="Banfield J.F."/>
        </authorList>
    </citation>
    <scope>NUCLEOTIDE SEQUENCE [LARGE SCALE GENOMIC DNA]</scope>
    <source>
        <strain evidence="8">S2_018_000_R3_110</strain>
    </source>
</reference>
<dbReference type="InterPro" id="IPR001131">
    <property type="entry name" value="Peptidase_M24B_aminopep-P_CS"/>
</dbReference>
<dbReference type="GO" id="GO:0006508">
    <property type="term" value="P:proteolysis"/>
    <property type="evidence" value="ECO:0007669"/>
    <property type="project" value="UniProtKB-KW"/>
</dbReference>
<dbReference type="PANTHER" id="PTHR46112:SF3">
    <property type="entry name" value="AMINOPEPTIDASE YPDF"/>
    <property type="match status" value="1"/>
</dbReference>
<dbReference type="EMBL" id="QFNF01000039">
    <property type="protein sequence ID" value="PZO74691.1"/>
    <property type="molecule type" value="Genomic_DNA"/>
</dbReference>
<dbReference type="Proteomes" id="UP000248614">
    <property type="component" value="Unassembled WGS sequence"/>
</dbReference>
<dbReference type="AlphaFoldDB" id="A0A2W5AW60"/>
<dbReference type="Gene3D" id="3.90.230.10">
    <property type="entry name" value="Creatinase/methionine aminopeptidase superfamily"/>
    <property type="match status" value="1"/>
</dbReference>
<dbReference type="PANTHER" id="PTHR46112">
    <property type="entry name" value="AMINOPEPTIDASE"/>
    <property type="match status" value="1"/>
</dbReference>
<dbReference type="InterPro" id="IPR036005">
    <property type="entry name" value="Creatinase/aminopeptidase-like"/>
</dbReference>
<name>A0A2W5AW60_9SPHN</name>
<dbReference type="Gene3D" id="3.40.350.10">
    <property type="entry name" value="Creatinase/prolidase N-terminal domain"/>
    <property type="match status" value="1"/>
</dbReference>
<comment type="similarity">
    <text evidence="5">Belongs to the peptidase M24B family.</text>
</comment>
<evidence type="ECO:0000256" key="3">
    <source>
        <dbReference type="ARBA" id="ARBA00022801"/>
    </source>
</evidence>
<evidence type="ECO:0000256" key="5">
    <source>
        <dbReference type="RuleBase" id="RU000590"/>
    </source>
</evidence>
<dbReference type="PROSITE" id="PS00491">
    <property type="entry name" value="PROLINE_PEPTIDASE"/>
    <property type="match status" value="1"/>
</dbReference>
<evidence type="ECO:0000256" key="4">
    <source>
        <dbReference type="ARBA" id="ARBA00023049"/>
    </source>
</evidence>
<protein>
    <submittedName>
        <fullName evidence="8">X-Pro dipeptidase</fullName>
    </submittedName>
</protein>
<evidence type="ECO:0000256" key="1">
    <source>
        <dbReference type="ARBA" id="ARBA00022670"/>
    </source>
</evidence>
<keyword evidence="4" id="KW-0482">Metalloprotease</keyword>
<dbReference type="InterPro" id="IPR050659">
    <property type="entry name" value="Peptidase_M24B"/>
</dbReference>
<evidence type="ECO:0000259" key="6">
    <source>
        <dbReference type="Pfam" id="PF00557"/>
    </source>
</evidence>
<dbReference type="Pfam" id="PF01321">
    <property type="entry name" value="Creatinase_N"/>
    <property type="match status" value="1"/>
</dbReference>
<evidence type="ECO:0000259" key="7">
    <source>
        <dbReference type="Pfam" id="PF01321"/>
    </source>
</evidence>
<evidence type="ECO:0000256" key="2">
    <source>
        <dbReference type="ARBA" id="ARBA00022723"/>
    </source>
</evidence>
<feature type="domain" description="Creatinase N-terminal" evidence="7">
    <location>
        <begin position="33"/>
        <end position="161"/>
    </location>
</feature>
<feature type="domain" description="Peptidase M24" evidence="6">
    <location>
        <begin position="169"/>
        <end position="375"/>
    </location>
</feature>
<dbReference type="GO" id="GO:0008237">
    <property type="term" value="F:metallopeptidase activity"/>
    <property type="evidence" value="ECO:0007669"/>
    <property type="project" value="UniProtKB-KW"/>
</dbReference>
<accession>A0A2W5AW60</accession>
<evidence type="ECO:0000313" key="9">
    <source>
        <dbReference type="Proteomes" id="UP000248614"/>
    </source>
</evidence>